<feature type="compositionally biased region" description="Acidic residues" evidence="5">
    <location>
        <begin position="116"/>
        <end position="128"/>
    </location>
</feature>
<feature type="compositionally biased region" description="Basic and acidic residues" evidence="5">
    <location>
        <begin position="410"/>
        <end position="421"/>
    </location>
</feature>
<dbReference type="AlphaFoldDB" id="A0A4U5NE25"/>
<keyword evidence="3" id="KW-0175">Coiled coil</keyword>
<sequence length="561" mass="63664">MKGKKPTTAKAASSGEGLSVDERFSSVASDPKFFEMSKKDRKVTIDKRFKSALTDKKFGAKATMDRRGRTVNVGIQDDLRNIYDVESDDEEETEKVERKPSALDLARGEGNVSSSDESDSSDEEEAEIDDGKEAWNDLDKDAERVEWASRRLAICNMDWDRISADDLFLMLTSFKPTTGNMVGVTIYLSDFGKERIEQEEREGPQIKKTAAKDKDAANEAIRQYQLDRLKYYYAILECDTVETASAIYDQCEGAEFEMSSLVMDLRFVPDDMEFDEARIKEQSNADNVNVNKYKPKYFESSAMSKSNARITWDETDPDRKRAMRDVFNAENVDEFKDLIAPGSSDDEEAGEDDDKPVTVKTLLDAAGAKDDSGKKNLQVEWEPSLNMGADEGEEEEGVEMAFDDEEEEADQKKKKDTKTPWEKYVEKRKIKKKERKSAFQAMRQAKKEEREAEDAEALAEHRKRVTAKKQEEARKSAAAPVDIADERFSALFTNSAFSIDKANPLYKSAHNLADLQVSEKKKRKMERGNDEVEAAKEPCTSSLINKLKNRTVTLQKKRKVK</sequence>
<feature type="compositionally biased region" description="Acidic residues" evidence="5">
    <location>
        <begin position="344"/>
        <end position="354"/>
    </location>
</feature>
<feature type="compositionally biased region" description="Acidic residues" evidence="5">
    <location>
        <begin position="85"/>
        <end position="94"/>
    </location>
</feature>
<dbReference type="STRING" id="34508.A0A4U5NE25"/>
<dbReference type="InterPro" id="IPR056750">
    <property type="entry name" value="RRM_ESF1"/>
</dbReference>
<evidence type="ECO:0000259" key="7">
    <source>
        <dbReference type="Pfam" id="PF25121"/>
    </source>
</evidence>
<dbReference type="Proteomes" id="UP000298663">
    <property type="component" value="Unassembled WGS sequence"/>
</dbReference>
<keyword evidence="4" id="KW-0539">Nucleus</keyword>
<evidence type="ECO:0000256" key="5">
    <source>
        <dbReference type="SAM" id="MobiDB-lite"/>
    </source>
</evidence>
<dbReference type="EMBL" id="AZBU02000004">
    <property type="protein sequence ID" value="TKR80892.1"/>
    <property type="molecule type" value="Genomic_DNA"/>
</dbReference>
<feature type="region of interest" description="Disordered" evidence="5">
    <location>
        <begin position="1"/>
        <end position="23"/>
    </location>
</feature>
<feature type="domain" description="NUC153" evidence="6">
    <location>
        <begin position="485"/>
        <end position="510"/>
    </location>
</feature>
<feature type="region of interest" description="Disordered" evidence="5">
    <location>
        <begin position="434"/>
        <end position="479"/>
    </location>
</feature>
<keyword evidence="9" id="KW-1185">Reference proteome</keyword>
<protein>
    <submittedName>
        <fullName evidence="8">Uncharacterized protein</fullName>
    </submittedName>
</protein>
<feature type="domain" description="ESF1 RRM" evidence="7">
    <location>
        <begin position="150"/>
        <end position="277"/>
    </location>
</feature>
<comment type="subcellular location">
    <subcellularLocation>
        <location evidence="1">Nucleus</location>
        <location evidence="1">Nucleolus</location>
    </subcellularLocation>
</comment>
<dbReference type="InterPro" id="IPR039754">
    <property type="entry name" value="Esf1"/>
</dbReference>
<comment type="similarity">
    <text evidence="2">Belongs to the ESF1 family.</text>
</comment>
<evidence type="ECO:0000259" key="6">
    <source>
        <dbReference type="Pfam" id="PF08159"/>
    </source>
</evidence>
<organism evidence="8 9">
    <name type="scientific">Steinernema carpocapsae</name>
    <name type="common">Entomopathogenic nematode</name>
    <dbReference type="NCBI Taxonomy" id="34508"/>
    <lineage>
        <taxon>Eukaryota</taxon>
        <taxon>Metazoa</taxon>
        <taxon>Ecdysozoa</taxon>
        <taxon>Nematoda</taxon>
        <taxon>Chromadorea</taxon>
        <taxon>Rhabditida</taxon>
        <taxon>Tylenchina</taxon>
        <taxon>Panagrolaimomorpha</taxon>
        <taxon>Strongyloidoidea</taxon>
        <taxon>Steinernematidae</taxon>
        <taxon>Steinernema</taxon>
    </lineage>
</organism>
<evidence type="ECO:0000313" key="8">
    <source>
        <dbReference type="EMBL" id="TKR80892.1"/>
    </source>
</evidence>
<comment type="caution">
    <text evidence="8">The sequence shown here is derived from an EMBL/GenBank/DDBJ whole genome shotgun (WGS) entry which is preliminary data.</text>
</comment>
<feature type="region of interest" description="Disordered" evidence="5">
    <location>
        <begin position="84"/>
        <end position="135"/>
    </location>
</feature>
<dbReference type="PANTHER" id="PTHR12202">
    <property type="entry name" value="ESF1 HOMOLOG"/>
    <property type="match status" value="1"/>
</dbReference>
<dbReference type="Pfam" id="PF25121">
    <property type="entry name" value="RRM_ESF1"/>
    <property type="match status" value="1"/>
</dbReference>
<feature type="compositionally biased region" description="Acidic residues" evidence="5">
    <location>
        <begin position="390"/>
        <end position="409"/>
    </location>
</feature>
<dbReference type="GO" id="GO:0006364">
    <property type="term" value="P:rRNA processing"/>
    <property type="evidence" value="ECO:0007669"/>
    <property type="project" value="InterPro"/>
</dbReference>
<evidence type="ECO:0000256" key="3">
    <source>
        <dbReference type="ARBA" id="ARBA00023054"/>
    </source>
</evidence>
<dbReference type="GO" id="GO:0005730">
    <property type="term" value="C:nucleolus"/>
    <property type="evidence" value="ECO:0007669"/>
    <property type="project" value="UniProtKB-SubCell"/>
</dbReference>
<evidence type="ECO:0000256" key="1">
    <source>
        <dbReference type="ARBA" id="ARBA00004604"/>
    </source>
</evidence>
<dbReference type="GO" id="GO:0003723">
    <property type="term" value="F:RNA binding"/>
    <property type="evidence" value="ECO:0007669"/>
    <property type="project" value="TreeGrafter"/>
</dbReference>
<feature type="region of interest" description="Disordered" evidence="5">
    <location>
        <begin position="337"/>
        <end position="421"/>
    </location>
</feature>
<dbReference type="PANTHER" id="PTHR12202:SF0">
    <property type="entry name" value="ESF1 HOMOLOG"/>
    <property type="match status" value="1"/>
</dbReference>
<reference evidence="8 9" key="1">
    <citation type="journal article" date="2015" name="Genome Biol.">
        <title>Comparative genomics of Steinernema reveals deeply conserved gene regulatory networks.</title>
        <authorList>
            <person name="Dillman A.R."/>
            <person name="Macchietto M."/>
            <person name="Porter C.F."/>
            <person name="Rogers A."/>
            <person name="Williams B."/>
            <person name="Antoshechkin I."/>
            <person name="Lee M.M."/>
            <person name="Goodwin Z."/>
            <person name="Lu X."/>
            <person name="Lewis E.E."/>
            <person name="Goodrich-Blair H."/>
            <person name="Stock S.P."/>
            <person name="Adams B.J."/>
            <person name="Sternberg P.W."/>
            <person name="Mortazavi A."/>
        </authorList>
    </citation>
    <scope>NUCLEOTIDE SEQUENCE [LARGE SCALE GENOMIC DNA]</scope>
    <source>
        <strain evidence="8 9">ALL</strain>
    </source>
</reference>
<evidence type="ECO:0000313" key="9">
    <source>
        <dbReference type="Proteomes" id="UP000298663"/>
    </source>
</evidence>
<proteinExistence type="inferred from homology"/>
<name>A0A4U5NE25_STECR</name>
<evidence type="ECO:0000256" key="4">
    <source>
        <dbReference type="ARBA" id="ARBA00023242"/>
    </source>
</evidence>
<dbReference type="Pfam" id="PF08159">
    <property type="entry name" value="NUC153"/>
    <property type="match status" value="1"/>
</dbReference>
<dbReference type="InterPro" id="IPR012580">
    <property type="entry name" value="NUC153"/>
</dbReference>
<reference evidence="8 9" key="2">
    <citation type="journal article" date="2019" name="G3 (Bethesda)">
        <title>Hybrid Assembly of the Genome of the Entomopathogenic Nematode Steinernema carpocapsae Identifies the X-Chromosome.</title>
        <authorList>
            <person name="Serra L."/>
            <person name="Macchietto M."/>
            <person name="Macias-Munoz A."/>
            <person name="McGill C.J."/>
            <person name="Rodriguez I.M."/>
            <person name="Rodriguez B."/>
            <person name="Murad R."/>
            <person name="Mortazavi A."/>
        </authorList>
    </citation>
    <scope>NUCLEOTIDE SEQUENCE [LARGE SCALE GENOMIC DNA]</scope>
    <source>
        <strain evidence="8 9">ALL</strain>
    </source>
</reference>
<gene>
    <name evidence="8" type="ORF">L596_014877</name>
</gene>
<dbReference type="OrthoDB" id="431825at2759"/>
<accession>A0A4U5NE25</accession>
<evidence type="ECO:0000256" key="2">
    <source>
        <dbReference type="ARBA" id="ARBA00009087"/>
    </source>
</evidence>